<dbReference type="AlphaFoldDB" id="A0A8J7KL95"/>
<name>A0A8J7KL95_9ACTN</name>
<reference evidence="1" key="1">
    <citation type="submission" date="2020-11" db="EMBL/GenBank/DDBJ databases">
        <title>Sequencing the genomes of 1000 actinobacteria strains.</title>
        <authorList>
            <person name="Klenk H.-P."/>
        </authorList>
    </citation>
    <scope>NUCLEOTIDE SEQUENCE</scope>
    <source>
        <strain evidence="1">DSM 45356</strain>
    </source>
</reference>
<dbReference type="GO" id="GO:0015035">
    <property type="term" value="F:protein-disulfide reductase activity"/>
    <property type="evidence" value="ECO:0007669"/>
    <property type="project" value="InterPro"/>
</dbReference>
<comment type="caution">
    <text evidence="1">The sequence shown here is derived from an EMBL/GenBank/DDBJ whole genome shotgun (WGS) entry which is preliminary data.</text>
</comment>
<sequence length="130" mass="14329">MDRLTVLYDEHCSFCRLCRDWVVKQAHLVPLEFLAAGSAEARRRYPDIDPVATLRDVTVVADNGAVYCGPNAWVVILWALSEHRPMALKLAHPRSAPLARAAVAAAGQIRLAVRTNPDQYGSDCDDKQCG</sequence>
<accession>A0A8J7KL95</accession>
<proteinExistence type="predicted"/>
<organism evidence="1 2">
    <name type="scientific">Longispora fulva</name>
    <dbReference type="NCBI Taxonomy" id="619741"/>
    <lineage>
        <taxon>Bacteria</taxon>
        <taxon>Bacillati</taxon>
        <taxon>Actinomycetota</taxon>
        <taxon>Actinomycetes</taxon>
        <taxon>Micromonosporales</taxon>
        <taxon>Micromonosporaceae</taxon>
        <taxon>Longispora</taxon>
    </lineage>
</organism>
<dbReference type="EMBL" id="JADOUF010000001">
    <property type="protein sequence ID" value="MBG6139069.1"/>
    <property type="molecule type" value="Genomic_DNA"/>
</dbReference>
<evidence type="ECO:0000313" key="1">
    <source>
        <dbReference type="EMBL" id="MBG6139069.1"/>
    </source>
</evidence>
<gene>
    <name evidence="1" type="ORF">IW245_005263</name>
</gene>
<protein>
    <submittedName>
        <fullName evidence="1">Putative DCC family thiol-disulfide oxidoreductase YuxK</fullName>
    </submittedName>
</protein>
<dbReference type="Pfam" id="PF04134">
    <property type="entry name" value="DCC1-like"/>
    <property type="match status" value="1"/>
</dbReference>
<dbReference type="Proteomes" id="UP000622552">
    <property type="component" value="Unassembled WGS sequence"/>
</dbReference>
<dbReference type="InterPro" id="IPR007263">
    <property type="entry name" value="DCC1-like"/>
</dbReference>
<keyword evidence="2" id="KW-1185">Reference proteome</keyword>
<dbReference type="RefSeq" id="WP_197005763.1">
    <property type="nucleotide sequence ID" value="NZ_BONS01000011.1"/>
</dbReference>
<evidence type="ECO:0000313" key="2">
    <source>
        <dbReference type="Proteomes" id="UP000622552"/>
    </source>
</evidence>